<reference evidence="2 3" key="1">
    <citation type="journal article" date="2015" name="Genome Biol. Evol.">
        <title>Phylogenomic analyses indicate that early fungi evolved digesting cell walls of algal ancestors of land plants.</title>
        <authorList>
            <person name="Chang Y."/>
            <person name="Wang S."/>
            <person name="Sekimoto S."/>
            <person name="Aerts A.L."/>
            <person name="Choi C."/>
            <person name="Clum A."/>
            <person name="LaButti K.M."/>
            <person name="Lindquist E.A."/>
            <person name="Yee Ngan C."/>
            <person name="Ohm R.A."/>
            <person name="Salamov A.A."/>
            <person name="Grigoriev I.V."/>
            <person name="Spatafora J.W."/>
            <person name="Berbee M.L."/>
        </authorList>
    </citation>
    <scope>NUCLEOTIDE SEQUENCE [LARGE SCALE GENOMIC DNA]</scope>
    <source>
        <strain evidence="2 3">JEL478</strain>
    </source>
</reference>
<sequence length="90" mass="9737">MDVDSSSDNDGETKKDAKMTKLNKDTLLTSTVTAFVKFQRETEELSNCILRGKSESANSSPGNEGEDESDNIKVPLMSQFTSLAGEVLSS</sequence>
<evidence type="ECO:0000313" key="2">
    <source>
        <dbReference type="EMBL" id="KXS09360.1"/>
    </source>
</evidence>
<name>A0A138ZXY0_GONPJ</name>
<gene>
    <name evidence="2" type="ORF">M427DRAFT_160792</name>
</gene>
<organism evidence="2 3">
    <name type="scientific">Gonapodya prolifera (strain JEL478)</name>
    <name type="common">Monoblepharis prolifera</name>
    <dbReference type="NCBI Taxonomy" id="1344416"/>
    <lineage>
        <taxon>Eukaryota</taxon>
        <taxon>Fungi</taxon>
        <taxon>Fungi incertae sedis</taxon>
        <taxon>Chytridiomycota</taxon>
        <taxon>Chytridiomycota incertae sedis</taxon>
        <taxon>Monoblepharidomycetes</taxon>
        <taxon>Monoblepharidales</taxon>
        <taxon>Gonapodyaceae</taxon>
        <taxon>Gonapodya</taxon>
    </lineage>
</organism>
<dbReference type="Proteomes" id="UP000070544">
    <property type="component" value="Unassembled WGS sequence"/>
</dbReference>
<proteinExistence type="predicted"/>
<dbReference type="EMBL" id="KQ965870">
    <property type="protein sequence ID" value="KXS09360.1"/>
    <property type="molecule type" value="Genomic_DNA"/>
</dbReference>
<protein>
    <submittedName>
        <fullName evidence="2">Uncharacterized protein</fullName>
    </submittedName>
</protein>
<dbReference type="AlphaFoldDB" id="A0A138ZXY0"/>
<keyword evidence="3" id="KW-1185">Reference proteome</keyword>
<feature type="region of interest" description="Disordered" evidence="1">
    <location>
        <begin position="49"/>
        <end position="73"/>
    </location>
</feature>
<accession>A0A138ZXY0</accession>
<evidence type="ECO:0000256" key="1">
    <source>
        <dbReference type="SAM" id="MobiDB-lite"/>
    </source>
</evidence>
<evidence type="ECO:0000313" key="3">
    <source>
        <dbReference type="Proteomes" id="UP000070544"/>
    </source>
</evidence>